<reference evidence="2" key="1">
    <citation type="journal article" date="2019" name="Sci. Rep.">
        <title>Draft genome of Tanacetum cinerariifolium, the natural source of mosquito coil.</title>
        <authorList>
            <person name="Yamashiro T."/>
            <person name="Shiraishi A."/>
            <person name="Satake H."/>
            <person name="Nakayama K."/>
        </authorList>
    </citation>
    <scope>NUCLEOTIDE SEQUENCE</scope>
</reference>
<dbReference type="EMBL" id="BKCJ010009570">
    <property type="protein sequence ID" value="GEU87583.1"/>
    <property type="molecule type" value="Genomic_DNA"/>
</dbReference>
<evidence type="ECO:0000256" key="1">
    <source>
        <dbReference type="SAM" id="MobiDB-lite"/>
    </source>
</evidence>
<feature type="non-terminal residue" evidence="2">
    <location>
        <position position="347"/>
    </location>
</feature>
<sequence length="347" mass="39289">MGFVLKSLRRITSRRYGLDEEMWVRLLELVFSLPCEFRISFRVPSNFDDGNVTSIQLLDFMIHDLHVKALEFELTQLKDTITAFRIQIDGFKVTNATQKTEIAKLKAKDVGNKSSGTTTPTNPKVHAPGMYAIGPKYIIPHRRTNRETPIPMSRKKHVTFKEPPKPSPRVTKKPVAPQVKKANVVVHLSTGIKSATRTSKTASKNHAWIYRKFSAKSTSGKKVEDHPKKLNKQNRVDSHLNAKHLVSISNLNAVCGACHECLFSFNHDKCVVYSMNSVKPKATPSRQTTKNVWKQKVIAHAKPQWMPTGWHFTLYDSYPLTWILDPMEEPLELSPSISSSSNVTMLS</sequence>
<accession>A0A6L2NN63</accession>
<protein>
    <submittedName>
        <fullName evidence="2">Uncharacterized protein</fullName>
    </submittedName>
</protein>
<evidence type="ECO:0000313" key="2">
    <source>
        <dbReference type="EMBL" id="GEU87583.1"/>
    </source>
</evidence>
<organism evidence="2">
    <name type="scientific">Tanacetum cinerariifolium</name>
    <name type="common">Dalmatian daisy</name>
    <name type="synonym">Chrysanthemum cinerariifolium</name>
    <dbReference type="NCBI Taxonomy" id="118510"/>
    <lineage>
        <taxon>Eukaryota</taxon>
        <taxon>Viridiplantae</taxon>
        <taxon>Streptophyta</taxon>
        <taxon>Embryophyta</taxon>
        <taxon>Tracheophyta</taxon>
        <taxon>Spermatophyta</taxon>
        <taxon>Magnoliopsida</taxon>
        <taxon>eudicotyledons</taxon>
        <taxon>Gunneridae</taxon>
        <taxon>Pentapetalae</taxon>
        <taxon>asterids</taxon>
        <taxon>campanulids</taxon>
        <taxon>Asterales</taxon>
        <taxon>Asteraceae</taxon>
        <taxon>Asteroideae</taxon>
        <taxon>Anthemideae</taxon>
        <taxon>Anthemidinae</taxon>
        <taxon>Tanacetum</taxon>
    </lineage>
</organism>
<comment type="caution">
    <text evidence="2">The sequence shown here is derived from an EMBL/GenBank/DDBJ whole genome shotgun (WGS) entry which is preliminary data.</text>
</comment>
<proteinExistence type="predicted"/>
<feature type="region of interest" description="Disordered" evidence="1">
    <location>
        <begin position="154"/>
        <end position="176"/>
    </location>
</feature>
<dbReference type="AlphaFoldDB" id="A0A6L2NN63"/>
<name>A0A6L2NN63_TANCI</name>
<gene>
    <name evidence="2" type="ORF">Tci_059561</name>
</gene>